<protein>
    <recommendedName>
        <fullName evidence="1">PAS fold domain-containing protein</fullName>
    </recommendedName>
</protein>
<dbReference type="SUPFAM" id="SSF55785">
    <property type="entry name" value="PYP-like sensor domain (PAS domain)"/>
    <property type="match status" value="1"/>
</dbReference>
<comment type="caution">
    <text evidence="2">The sequence shown here is derived from an EMBL/GenBank/DDBJ whole genome shotgun (WGS) entry which is preliminary data.</text>
</comment>
<keyword evidence="3" id="KW-1185">Reference proteome</keyword>
<dbReference type="RefSeq" id="WP_189690151.1">
    <property type="nucleotide sequence ID" value="NZ_BMYK01000028.1"/>
</dbReference>
<dbReference type="Proteomes" id="UP000626210">
    <property type="component" value="Unassembled WGS sequence"/>
</dbReference>
<dbReference type="InterPro" id="IPR035965">
    <property type="entry name" value="PAS-like_dom_sf"/>
</dbReference>
<evidence type="ECO:0000313" key="3">
    <source>
        <dbReference type="Proteomes" id="UP000626210"/>
    </source>
</evidence>
<proteinExistence type="predicted"/>
<feature type="domain" description="PAS fold" evidence="1">
    <location>
        <begin position="12"/>
        <end position="103"/>
    </location>
</feature>
<evidence type="ECO:0000259" key="1">
    <source>
        <dbReference type="Pfam" id="PF00989"/>
    </source>
</evidence>
<evidence type="ECO:0000313" key="2">
    <source>
        <dbReference type="EMBL" id="GHC99302.1"/>
    </source>
</evidence>
<reference evidence="3" key="1">
    <citation type="journal article" date="2019" name="Int. J. Syst. Evol. Microbiol.">
        <title>The Global Catalogue of Microorganisms (GCM) 10K type strain sequencing project: providing services to taxonomists for standard genome sequencing and annotation.</title>
        <authorList>
            <consortium name="The Broad Institute Genomics Platform"/>
            <consortium name="The Broad Institute Genome Sequencing Center for Infectious Disease"/>
            <person name="Wu L."/>
            <person name="Ma J."/>
        </authorList>
    </citation>
    <scope>NUCLEOTIDE SEQUENCE [LARGE SCALE GENOMIC DNA]</scope>
    <source>
        <strain evidence="3">KCTC 23314</strain>
    </source>
</reference>
<organism evidence="2 3">
    <name type="scientific">Pseudorhodoferax aquiterrae</name>
    <dbReference type="NCBI Taxonomy" id="747304"/>
    <lineage>
        <taxon>Bacteria</taxon>
        <taxon>Pseudomonadati</taxon>
        <taxon>Pseudomonadota</taxon>
        <taxon>Betaproteobacteria</taxon>
        <taxon>Burkholderiales</taxon>
        <taxon>Comamonadaceae</taxon>
    </lineage>
</organism>
<dbReference type="InterPro" id="IPR013767">
    <property type="entry name" value="PAS_fold"/>
</dbReference>
<sequence>MNLPTHAEDAVRLLETTDVDRLDVGVIGFDQHGLVRVYNRTESVAAGLAPERVLGQHVFDTVAPCMNNFLVAQRFADAAERQEVLDAQIDYVLTLRMRPTPVRLRLLALPQAAHRYILVSR</sequence>
<gene>
    <name evidence="2" type="ORF">GCM10007320_55780</name>
</gene>
<dbReference type="Pfam" id="PF00989">
    <property type="entry name" value="PAS"/>
    <property type="match status" value="1"/>
</dbReference>
<dbReference type="EMBL" id="BMYK01000028">
    <property type="protein sequence ID" value="GHC99302.1"/>
    <property type="molecule type" value="Genomic_DNA"/>
</dbReference>
<accession>A0ABQ3GB84</accession>
<dbReference type="Gene3D" id="3.30.450.20">
    <property type="entry name" value="PAS domain"/>
    <property type="match status" value="1"/>
</dbReference>
<name>A0ABQ3GB84_9BURK</name>